<comment type="caution">
    <text evidence="4">The sequence shown here is derived from an EMBL/GenBank/DDBJ whole genome shotgun (WGS) entry which is preliminary data.</text>
</comment>
<name>A0ABR9SHQ3_9BURK</name>
<keyword evidence="5" id="KW-1185">Reference proteome</keyword>
<evidence type="ECO:0000256" key="1">
    <source>
        <dbReference type="PROSITE-ProRule" id="PRU00285"/>
    </source>
</evidence>
<dbReference type="Proteomes" id="UP000715965">
    <property type="component" value="Unassembled WGS sequence"/>
</dbReference>
<dbReference type="PROSITE" id="PS01031">
    <property type="entry name" value="SHSP"/>
    <property type="match status" value="1"/>
</dbReference>
<organism evidence="4 5">
    <name type="scientific">Ramlibacter aquaticus</name>
    <dbReference type="NCBI Taxonomy" id="2780094"/>
    <lineage>
        <taxon>Bacteria</taxon>
        <taxon>Pseudomonadati</taxon>
        <taxon>Pseudomonadota</taxon>
        <taxon>Betaproteobacteria</taxon>
        <taxon>Burkholderiales</taxon>
        <taxon>Comamonadaceae</taxon>
        <taxon>Ramlibacter</taxon>
    </lineage>
</organism>
<proteinExistence type="inferred from homology"/>
<dbReference type="RefSeq" id="WP_193781449.1">
    <property type="nucleotide sequence ID" value="NZ_JADDOJ010000068.1"/>
</dbReference>
<dbReference type="Gene3D" id="2.60.40.790">
    <property type="match status" value="1"/>
</dbReference>
<protein>
    <submittedName>
        <fullName evidence="4">Hsp20/alpha crystallin family protein</fullName>
    </submittedName>
</protein>
<gene>
    <name evidence="4" type="ORF">IM725_15020</name>
</gene>
<feature type="domain" description="SHSP" evidence="3">
    <location>
        <begin position="30"/>
        <end position="142"/>
    </location>
</feature>
<dbReference type="Pfam" id="PF00011">
    <property type="entry name" value="HSP20"/>
    <property type="match status" value="1"/>
</dbReference>
<sequence length="142" mass="15818">MSNIRLQDPALGDSFESMMRRFFAPVRLGGDMPSVEMRIDLDEADDAYHVKAELPGVEKQDIQVRIDGNVVRIDAQVRKDKQEQGDKGRVLCAERYYGAVSRSFSLPVDVDEGRAQARYANGVLRLDLPKKAAAGSHKLAIE</sequence>
<dbReference type="EMBL" id="JADDOJ010000068">
    <property type="protein sequence ID" value="MBE7941888.1"/>
    <property type="molecule type" value="Genomic_DNA"/>
</dbReference>
<evidence type="ECO:0000313" key="5">
    <source>
        <dbReference type="Proteomes" id="UP000715965"/>
    </source>
</evidence>
<dbReference type="SUPFAM" id="SSF49764">
    <property type="entry name" value="HSP20-like chaperones"/>
    <property type="match status" value="1"/>
</dbReference>
<evidence type="ECO:0000256" key="2">
    <source>
        <dbReference type="RuleBase" id="RU003616"/>
    </source>
</evidence>
<dbReference type="InterPro" id="IPR031107">
    <property type="entry name" value="Small_HSP"/>
</dbReference>
<comment type="similarity">
    <text evidence="1 2">Belongs to the small heat shock protein (HSP20) family.</text>
</comment>
<evidence type="ECO:0000259" key="3">
    <source>
        <dbReference type="PROSITE" id="PS01031"/>
    </source>
</evidence>
<reference evidence="4 5" key="1">
    <citation type="submission" date="2020-10" db="EMBL/GenBank/DDBJ databases">
        <title>Draft genome of Ramlibacter aquaticus LMG 30558.</title>
        <authorList>
            <person name="Props R."/>
        </authorList>
    </citation>
    <scope>NUCLEOTIDE SEQUENCE [LARGE SCALE GENOMIC DNA]</scope>
    <source>
        <strain evidence="4 5">LMG 30558</strain>
    </source>
</reference>
<dbReference type="InterPro" id="IPR002068">
    <property type="entry name" value="A-crystallin/Hsp20_dom"/>
</dbReference>
<evidence type="ECO:0000313" key="4">
    <source>
        <dbReference type="EMBL" id="MBE7941888.1"/>
    </source>
</evidence>
<dbReference type="CDD" id="cd06471">
    <property type="entry name" value="ACD_LpsHSP_like"/>
    <property type="match status" value="1"/>
</dbReference>
<dbReference type="PANTHER" id="PTHR11527">
    <property type="entry name" value="HEAT-SHOCK PROTEIN 20 FAMILY MEMBER"/>
    <property type="match status" value="1"/>
</dbReference>
<dbReference type="InterPro" id="IPR008978">
    <property type="entry name" value="HSP20-like_chaperone"/>
</dbReference>
<accession>A0ABR9SHQ3</accession>